<dbReference type="EC" id="2.3.2.27" evidence="2"/>
<dbReference type="OrthoDB" id="9984778at2759"/>
<dbReference type="Proteomes" id="UP000283509">
    <property type="component" value="Unassembled WGS sequence"/>
</dbReference>
<dbReference type="AlphaFoldDB" id="A0A423SM10"/>
<evidence type="ECO:0000256" key="8">
    <source>
        <dbReference type="PROSITE-ProRule" id="PRU00175"/>
    </source>
</evidence>
<evidence type="ECO:0000256" key="3">
    <source>
        <dbReference type="ARBA" id="ARBA00022679"/>
    </source>
</evidence>
<dbReference type="GO" id="GO:0061630">
    <property type="term" value="F:ubiquitin protein ligase activity"/>
    <property type="evidence" value="ECO:0007669"/>
    <property type="project" value="UniProtKB-EC"/>
</dbReference>
<accession>A0A423SM10</accession>
<dbReference type="STRING" id="6689.A0A423SM10"/>
<dbReference type="InterPro" id="IPR013083">
    <property type="entry name" value="Znf_RING/FYVE/PHD"/>
</dbReference>
<evidence type="ECO:0000259" key="9">
    <source>
        <dbReference type="PROSITE" id="PS50089"/>
    </source>
</evidence>
<dbReference type="SMART" id="SM00184">
    <property type="entry name" value="RING"/>
    <property type="match status" value="1"/>
</dbReference>
<dbReference type="SUPFAM" id="SSF57850">
    <property type="entry name" value="RING/U-box"/>
    <property type="match status" value="1"/>
</dbReference>
<dbReference type="Pfam" id="PF13639">
    <property type="entry name" value="zf-RING_2"/>
    <property type="match status" value="1"/>
</dbReference>
<reference evidence="10 11" key="1">
    <citation type="submission" date="2018-04" db="EMBL/GenBank/DDBJ databases">
        <authorList>
            <person name="Zhang X."/>
            <person name="Yuan J."/>
            <person name="Li F."/>
            <person name="Xiang J."/>
        </authorList>
    </citation>
    <scope>NUCLEOTIDE SEQUENCE [LARGE SCALE GENOMIC DNA]</scope>
    <source>
        <tissue evidence="10">Muscle</tissue>
    </source>
</reference>
<dbReference type="GO" id="GO:0008270">
    <property type="term" value="F:zinc ion binding"/>
    <property type="evidence" value="ECO:0007669"/>
    <property type="project" value="UniProtKB-KW"/>
</dbReference>
<evidence type="ECO:0000313" key="10">
    <source>
        <dbReference type="EMBL" id="ROT65277.1"/>
    </source>
</evidence>
<gene>
    <name evidence="10" type="ORF">C7M84_016754</name>
</gene>
<organism evidence="10 11">
    <name type="scientific">Penaeus vannamei</name>
    <name type="common">Whiteleg shrimp</name>
    <name type="synonym">Litopenaeus vannamei</name>
    <dbReference type="NCBI Taxonomy" id="6689"/>
    <lineage>
        <taxon>Eukaryota</taxon>
        <taxon>Metazoa</taxon>
        <taxon>Ecdysozoa</taxon>
        <taxon>Arthropoda</taxon>
        <taxon>Crustacea</taxon>
        <taxon>Multicrustacea</taxon>
        <taxon>Malacostraca</taxon>
        <taxon>Eumalacostraca</taxon>
        <taxon>Eucarida</taxon>
        <taxon>Decapoda</taxon>
        <taxon>Dendrobranchiata</taxon>
        <taxon>Penaeoidea</taxon>
        <taxon>Penaeidae</taxon>
        <taxon>Penaeus</taxon>
    </lineage>
</organism>
<evidence type="ECO:0000313" key="11">
    <source>
        <dbReference type="Proteomes" id="UP000283509"/>
    </source>
</evidence>
<evidence type="ECO:0000256" key="4">
    <source>
        <dbReference type="ARBA" id="ARBA00022723"/>
    </source>
</evidence>
<dbReference type="InterPro" id="IPR045191">
    <property type="entry name" value="MBR1/2-like"/>
</dbReference>
<dbReference type="InterPro" id="IPR001841">
    <property type="entry name" value="Znf_RING"/>
</dbReference>
<dbReference type="EMBL" id="QCYY01003107">
    <property type="protein sequence ID" value="ROT65277.1"/>
    <property type="molecule type" value="Genomic_DNA"/>
</dbReference>
<protein>
    <recommendedName>
        <fullName evidence="2">RING-type E3 ubiquitin transferase</fullName>
        <ecNumber evidence="2">2.3.2.27</ecNumber>
    </recommendedName>
</protein>
<dbReference type="PANTHER" id="PTHR22937">
    <property type="entry name" value="E3 UBIQUITIN-PROTEIN LIGASE RNF165"/>
    <property type="match status" value="1"/>
</dbReference>
<comment type="caution">
    <text evidence="10">The sequence shown here is derived from an EMBL/GenBank/DDBJ whole genome shotgun (WGS) entry which is preliminary data.</text>
</comment>
<dbReference type="GO" id="GO:0005634">
    <property type="term" value="C:nucleus"/>
    <property type="evidence" value="ECO:0007669"/>
    <property type="project" value="TreeGrafter"/>
</dbReference>
<dbReference type="PROSITE" id="PS50089">
    <property type="entry name" value="ZF_RING_2"/>
    <property type="match status" value="1"/>
</dbReference>
<keyword evidence="4" id="KW-0479">Metal-binding</keyword>
<evidence type="ECO:0000256" key="5">
    <source>
        <dbReference type="ARBA" id="ARBA00022771"/>
    </source>
</evidence>
<dbReference type="Gene3D" id="3.30.40.10">
    <property type="entry name" value="Zinc/RING finger domain, C3HC4 (zinc finger)"/>
    <property type="match status" value="1"/>
</dbReference>
<dbReference type="CDD" id="cd16474">
    <property type="entry name" value="RING-H2_RNF111-like"/>
    <property type="match status" value="1"/>
</dbReference>
<evidence type="ECO:0000256" key="7">
    <source>
        <dbReference type="ARBA" id="ARBA00022833"/>
    </source>
</evidence>
<evidence type="ECO:0000256" key="1">
    <source>
        <dbReference type="ARBA" id="ARBA00000900"/>
    </source>
</evidence>
<dbReference type="PANTHER" id="PTHR22937:SF65">
    <property type="entry name" value="E3 UBIQUITIN-PROTEIN LIGASE ARK2C"/>
    <property type="match status" value="1"/>
</dbReference>
<keyword evidence="5 8" id="KW-0863">Zinc-finger</keyword>
<evidence type="ECO:0000256" key="6">
    <source>
        <dbReference type="ARBA" id="ARBA00022786"/>
    </source>
</evidence>
<keyword evidence="6" id="KW-0833">Ubl conjugation pathway</keyword>
<feature type="domain" description="RING-type" evidence="9">
    <location>
        <begin position="105"/>
        <end position="146"/>
    </location>
</feature>
<evidence type="ECO:0000256" key="2">
    <source>
        <dbReference type="ARBA" id="ARBA00012483"/>
    </source>
</evidence>
<comment type="catalytic activity">
    <reaction evidence="1">
        <text>S-ubiquitinyl-[E2 ubiquitin-conjugating enzyme]-L-cysteine + [acceptor protein]-L-lysine = [E2 ubiquitin-conjugating enzyme]-L-cysteine + N(6)-ubiquitinyl-[acceptor protein]-L-lysine.</text>
        <dbReference type="EC" id="2.3.2.27"/>
    </reaction>
</comment>
<proteinExistence type="predicted"/>
<keyword evidence="11" id="KW-1185">Reference proteome</keyword>
<dbReference type="FunFam" id="3.30.40.10:FF:000388">
    <property type="entry name" value="Putative RING zinc finger domain superfamily protein"/>
    <property type="match status" value="1"/>
</dbReference>
<reference evidence="10 11" key="2">
    <citation type="submission" date="2019-01" db="EMBL/GenBank/DDBJ databases">
        <title>The decoding of complex shrimp genome reveals the adaptation for benthos swimmer, frequently molting mechanism and breeding impact on genome.</title>
        <authorList>
            <person name="Sun Y."/>
            <person name="Gao Y."/>
            <person name="Yu Y."/>
        </authorList>
    </citation>
    <scope>NUCLEOTIDE SEQUENCE [LARGE SCALE GENOMIC DNA]</scope>
    <source>
        <tissue evidence="10">Muscle</tissue>
    </source>
</reference>
<sequence length="162" mass="18616">MPGLHINYGGGSQLPLDLSLPPTLTPELPPPPRLTYIPQVPFQLPLFNRGSAFPRLEDYMRVVDHRRIPVVTRGATQNTIERNTFPHKYKKMKRSDVSDDGLEKCTICLSEFEEEEDVRRLPCMHLFHIECVDQWLATNKRCPICRVDIEAHLTKDYTATSS</sequence>
<keyword evidence="3" id="KW-0808">Transferase</keyword>
<name>A0A423SM10_PENVA</name>
<keyword evidence="7" id="KW-0862">Zinc</keyword>